<feature type="non-terminal residue" evidence="2">
    <location>
        <position position="101"/>
    </location>
</feature>
<dbReference type="GO" id="GO:0006508">
    <property type="term" value="P:proteolysis"/>
    <property type="evidence" value="ECO:0007669"/>
    <property type="project" value="UniProtKB-KW"/>
</dbReference>
<proteinExistence type="predicted"/>
<reference evidence="2" key="2">
    <citation type="submission" date="2014-07" db="EMBL/GenBank/DDBJ databases">
        <authorList>
            <person name="Hull J."/>
        </authorList>
    </citation>
    <scope>NUCLEOTIDE SEQUENCE</scope>
</reference>
<accession>A0A0A9WMS7</accession>
<organism evidence="2">
    <name type="scientific">Lygus hesperus</name>
    <name type="common">Western plant bug</name>
    <dbReference type="NCBI Taxonomy" id="30085"/>
    <lineage>
        <taxon>Eukaryota</taxon>
        <taxon>Metazoa</taxon>
        <taxon>Ecdysozoa</taxon>
        <taxon>Arthropoda</taxon>
        <taxon>Hexapoda</taxon>
        <taxon>Insecta</taxon>
        <taxon>Pterygota</taxon>
        <taxon>Neoptera</taxon>
        <taxon>Paraneoptera</taxon>
        <taxon>Hemiptera</taxon>
        <taxon>Heteroptera</taxon>
        <taxon>Panheteroptera</taxon>
        <taxon>Cimicomorpha</taxon>
        <taxon>Miridae</taxon>
        <taxon>Mirini</taxon>
        <taxon>Lygus</taxon>
    </lineage>
</organism>
<dbReference type="AlphaFoldDB" id="A0A0A9WMS7"/>
<protein>
    <submittedName>
        <fullName evidence="2">ATP-dependent Clp protease proteolytic subunit</fullName>
    </submittedName>
</protein>
<name>A0A0A9WMS7_LYGHE</name>
<keyword evidence="2" id="KW-0645">Protease</keyword>
<reference evidence="2" key="1">
    <citation type="journal article" date="2014" name="PLoS ONE">
        <title>Transcriptome-Based Identification of ABC Transporters in the Western Tarnished Plant Bug Lygus hesperus.</title>
        <authorList>
            <person name="Hull J.J."/>
            <person name="Chaney K."/>
            <person name="Geib S.M."/>
            <person name="Fabrick J.A."/>
            <person name="Brent C.S."/>
            <person name="Walsh D."/>
            <person name="Lavine L.C."/>
        </authorList>
    </citation>
    <scope>NUCLEOTIDE SEQUENCE</scope>
</reference>
<sequence>MVLGKKERSRRKKREESEDDSGDEGASLAAKWKPVRLNLPTFNCSSTSWDIYSRRVKNSFKLYDVPEDKQVLALLDAIGELTYVRVCDLCLPDTPEDKTIG</sequence>
<dbReference type="EMBL" id="GBHO01034535">
    <property type="protein sequence ID" value="JAG09069.1"/>
    <property type="molecule type" value="Transcribed_RNA"/>
</dbReference>
<feature type="region of interest" description="Disordered" evidence="1">
    <location>
        <begin position="1"/>
        <end position="27"/>
    </location>
</feature>
<evidence type="ECO:0000256" key="1">
    <source>
        <dbReference type="SAM" id="MobiDB-lite"/>
    </source>
</evidence>
<evidence type="ECO:0000313" key="2">
    <source>
        <dbReference type="EMBL" id="JAG09069.1"/>
    </source>
</evidence>
<dbReference type="GO" id="GO:0008233">
    <property type="term" value="F:peptidase activity"/>
    <property type="evidence" value="ECO:0007669"/>
    <property type="project" value="UniProtKB-KW"/>
</dbReference>
<keyword evidence="2" id="KW-0378">Hydrolase</keyword>
<gene>
    <name evidence="2" type="primary">clpP_4</name>
    <name evidence="2" type="ORF">CM83_104120</name>
</gene>